<dbReference type="GO" id="GO:0000422">
    <property type="term" value="P:autophagy of mitochondrion"/>
    <property type="evidence" value="ECO:0007669"/>
    <property type="project" value="TreeGrafter"/>
</dbReference>
<dbReference type="GO" id="GO:0044233">
    <property type="term" value="C:mitochondria-associated endoplasmic reticulum membrane contact site"/>
    <property type="evidence" value="ECO:0007669"/>
    <property type="project" value="TreeGrafter"/>
</dbReference>
<dbReference type="FunFam" id="1.10.246.190:FF:000003">
    <property type="entry name" value="Autophagy protein 5"/>
    <property type="match status" value="1"/>
</dbReference>
<dbReference type="Gene3D" id="3.10.20.90">
    <property type="entry name" value="Phosphatidylinositol 3-kinase Catalytic Subunit, Chain A, domain 1"/>
    <property type="match status" value="1"/>
</dbReference>
<evidence type="ECO:0000313" key="17">
    <source>
        <dbReference type="EMBL" id="OXG14447.1"/>
    </source>
</evidence>
<dbReference type="GO" id="GO:0005776">
    <property type="term" value="C:autophagosome"/>
    <property type="evidence" value="ECO:0007669"/>
    <property type="project" value="TreeGrafter"/>
</dbReference>
<feature type="domain" description="Autophagy protein ATG5 alpha-helical bundle region" evidence="15">
    <location>
        <begin position="156"/>
        <end position="212"/>
    </location>
</feature>
<dbReference type="Proteomes" id="UP000199727">
    <property type="component" value="Unassembled WGS sequence"/>
</dbReference>
<dbReference type="Gene3D" id="1.10.246.190">
    <property type="entry name" value="Autophagy protein Apg5, helix rich domain"/>
    <property type="match status" value="1"/>
</dbReference>
<organism evidence="17 18">
    <name type="scientific">Cryptococcus neoformans Tu259-1</name>
    <dbReference type="NCBI Taxonomy" id="1230072"/>
    <lineage>
        <taxon>Eukaryota</taxon>
        <taxon>Fungi</taxon>
        <taxon>Dikarya</taxon>
        <taxon>Basidiomycota</taxon>
        <taxon>Agaricomycotina</taxon>
        <taxon>Tremellomycetes</taxon>
        <taxon>Tremellales</taxon>
        <taxon>Cryptococcaceae</taxon>
        <taxon>Cryptococcus</taxon>
        <taxon>Cryptococcus neoformans species complex</taxon>
    </lineage>
</organism>
<dbReference type="GO" id="GO:0061908">
    <property type="term" value="C:phagophore"/>
    <property type="evidence" value="ECO:0007669"/>
    <property type="project" value="TreeGrafter"/>
</dbReference>
<evidence type="ECO:0000256" key="11">
    <source>
        <dbReference type="ARBA" id="ARBA00024770"/>
    </source>
</evidence>
<feature type="region of interest" description="Disordered" evidence="13">
    <location>
        <begin position="215"/>
        <end position="240"/>
    </location>
</feature>
<feature type="domain" description="Autophagy protein ATG5 UblA" evidence="16">
    <location>
        <begin position="19"/>
        <end position="109"/>
    </location>
</feature>
<reference evidence="17 18" key="1">
    <citation type="submission" date="2017-06" db="EMBL/GenBank/DDBJ databases">
        <title>Global population genomics of the pathogenic fungus Cryptococcus neoformans var. grubii.</title>
        <authorList>
            <person name="Cuomo C."/>
            <person name="Litvintseva A."/>
            <person name="Chen Y."/>
            <person name="Young S."/>
            <person name="Zeng Q."/>
            <person name="Chapman S."/>
            <person name="Gujja S."/>
            <person name="Saif S."/>
            <person name="Birren B."/>
        </authorList>
    </citation>
    <scope>NUCLEOTIDE SEQUENCE [LARGE SCALE GENOMIC DNA]</scope>
    <source>
        <strain evidence="17 18">Tu259-1</strain>
    </source>
</reference>
<dbReference type="FunFam" id="3.10.20.90:FF:000347">
    <property type="entry name" value="Autophagy protein 5"/>
    <property type="match status" value="1"/>
</dbReference>
<feature type="compositionally biased region" description="Polar residues" evidence="13">
    <location>
        <begin position="217"/>
        <end position="232"/>
    </location>
</feature>
<dbReference type="FunFam" id="3.10.20.620:FF:000009">
    <property type="entry name" value="Autophagy protein 5"/>
    <property type="match status" value="1"/>
</dbReference>
<evidence type="ECO:0000256" key="13">
    <source>
        <dbReference type="SAM" id="MobiDB-lite"/>
    </source>
</evidence>
<evidence type="ECO:0000259" key="15">
    <source>
        <dbReference type="Pfam" id="PF20637"/>
    </source>
</evidence>
<evidence type="ECO:0000256" key="8">
    <source>
        <dbReference type="ARBA" id="ARBA00022927"/>
    </source>
</evidence>
<name>A0A854QBF8_CRYNE</name>
<dbReference type="InterPro" id="IPR042527">
    <property type="entry name" value="Atg5_UblA_dom_sf"/>
</dbReference>
<keyword evidence="10 12" id="KW-0472">Membrane</keyword>
<feature type="domain" description="Autophagy protein ATG5 UblB" evidence="14">
    <location>
        <begin position="248"/>
        <end position="332"/>
    </location>
</feature>
<dbReference type="GO" id="GO:0015031">
    <property type="term" value="P:protein transport"/>
    <property type="evidence" value="ECO:0007669"/>
    <property type="project" value="UniProtKB-KW"/>
</dbReference>
<dbReference type="InterPro" id="IPR048318">
    <property type="entry name" value="ATG5_UblB"/>
</dbReference>
<evidence type="ECO:0000256" key="7">
    <source>
        <dbReference type="ARBA" id="ARBA00022843"/>
    </source>
</evidence>
<protein>
    <recommendedName>
        <fullName evidence="4 12">Autophagy protein 5</fullName>
    </recommendedName>
</protein>
<evidence type="ECO:0000256" key="6">
    <source>
        <dbReference type="ARBA" id="ARBA00022499"/>
    </source>
</evidence>
<dbReference type="AlphaFoldDB" id="A0A854QBF8"/>
<dbReference type="Gene3D" id="3.10.20.620">
    <property type="match status" value="1"/>
</dbReference>
<keyword evidence="7 12" id="KW-0832">Ubl conjugation</keyword>
<dbReference type="Pfam" id="PF04106">
    <property type="entry name" value="ATG5_UblB"/>
    <property type="match status" value="1"/>
</dbReference>
<comment type="similarity">
    <text evidence="2 12">Belongs to the ATG5 family.</text>
</comment>
<evidence type="ECO:0000256" key="10">
    <source>
        <dbReference type="ARBA" id="ARBA00023136"/>
    </source>
</evidence>
<evidence type="ECO:0000259" key="14">
    <source>
        <dbReference type="Pfam" id="PF04106"/>
    </source>
</evidence>
<keyword evidence="6 12" id="KW-1017">Isopeptide bond</keyword>
<dbReference type="InterPro" id="IPR048940">
    <property type="entry name" value="ATG5_HBR"/>
</dbReference>
<comment type="subunit">
    <text evidence="3 12">Conjugated with ATG12.</text>
</comment>
<dbReference type="GO" id="GO:0006995">
    <property type="term" value="P:cellular response to nitrogen starvation"/>
    <property type="evidence" value="ECO:0007669"/>
    <property type="project" value="TreeGrafter"/>
</dbReference>
<dbReference type="PANTHER" id="PTHR13040:SF2">
    <property type="entry name" value="AUTOPHAGY PROTEIN 5"/>
    <property type="match status" value="1"/>
</dbReference>
<evidence type="ECO:0000259" key="16">
    <source>
        <dbReference type="Pfam" id="PF20638"/>
    </source>
</evidence>
<evidence type="ECO:0000256" key="5">
    <source>
        <dbReference type="ARBA" id="ARBA00022448"/>
    </source>
</evidence>
<dbReference type="PANTHER" id="PTHR13040">
    <property type="entry name" value="AUTOPHAGY PROTEIN 5"/>
    <property type="match status" value="1"/>
</dbReference>
<evidence type="ECO:0000313" key="18">
    <source>
        <dbReference type="Proteomes" id="UP000199727"/>
    </source>
</evidence>
<comment type="caution">
    <text evidence="17">The sequence shown here is derived from an EMBL/GenBank/DDBJ whole genome shotgun (WGS) entry which is preliminary data.</text>
</comment>
<keyword evidence="8" id="KW-0653">Protein transport</keyword>
<evidence type="ECO:0000256" key="9">
    <source>
        <dbReference type="ARBA" id="ARBA00023006"/>
    </source>
</evidence>
<dbReference type="GO" id="GO:0034727">
    <property type="term" value="P:piecemeal microautophagy of the nucleus"/>
    <property type="evidence" value="ECO:0007669"/>
    <property type="project" value="TreeGrafter"/>
</dbReference>
<proteinExistence type="inferred from homology"/>
<dbReference type="GO" id="GO:0034274">
    <property type="term" value="C:Atg12-Atg5-Atg16 complex"/>
    <property type="evidence" value="ECO:0007669"/>
    <property type="project" value="TreeGrafter"/>
</dbReference>
<dbReference type="InterPro" id="IPR048939">
    <property type="entry name" value="ATG5_UblA"/>
</dbReference>
<dbReference type="OrthoDB" id="272162at2759"/>
<keyword evidence="9 12" id="KW-0072">Autophagy</keyword>
<dbReference type="EMBL" id="AMKT01000076">
    <property type="protein sequence ID" value="OXG14447.1"/>
    <property type="molecule type" value="Genomic_DNA"/>
</dbReference>
<dbReference type="InterPro" id="IPR042526">
    <property type="entry name" value="Atg5_HR"/>
</dbReference>
<evidence type="ECO:0000256" key="4">
    <source>
        <dbReference type="ARBA" id="ARBA00015616"/>
    </source>
</evidence>
<dbReference type="Pfam" id="PF20638">
    <property type="entry name" value="ATG5_UblA"/>
    <property type="match status" value="1"/>
</dbReference>
<comment type="function">
    <text evidence="11">Involved in cytoplasm to vacuole transport (Cvt) and autophagic vesicle formation. Autophagy is essential for maintenance of amino acid levels and protein synthesis under nitrogen starvation. Required for selective autophagic degradation of the nucleus (nucleophagy). Also required for mitophagy, which eliminates defective or superfluous mitochondria in order to fulfill cellular energy requirements and prevent excess ROS production. Conjugation with ATG12, through a ubiquitin-like conjugating system involving ATG7 as an E1-like activating enzyme and ATG10 as an E2-like conjugating enzyme, is essential for its function. The ATG12-ATG5 conjugate acts as an E3-like enzyme which is required for lipidation of ATG8 and ATG8 association to the vesicle membranes.</text>
</comment>
<comment type="subcellular location">
    <subcellularLocation>
        <location evidence="1 12">Preautophagosomal structure membrane</location>
        <topology evidence="1 12">Peripheral membrane protein</topology>
    </subcellularLocation>
</comment>
<evidence type="ECO:0000256" key="2">
    <source>
        <dbReference type="ARBA" id="ARBA00006910"/>
    </source>
</evidence>
<keyword evidence="5 12" id="KW-0813">Transport</keyword>
<dbReference type="Pfam" id="PF20637">
    <property type="entry name" value="ATG5_HBR"/>
    <property type="match status" value="1"/>
</dbReference>
<sequence length="338" mass="37926">MASPNPAQSTTTLFRRLTWQSAVTISIRLADGEPGAGNACDRYYIKAPRYSYLPLFVPEIRENLVELALDDAQLEQIDEKNWWFEEEAAEDKQAFVRQGACRWHWPIDLVDIHSFISRPQPPPSSTELSPIPRVINLLLHLSNPPQDRLLMPNSIEVCRSQWLNQVKEADFVRWRNTNRVTNLRRVDLEAGWDGIVNNDFDLYAQMMNKIVPLPLLTPSNSTQPSRPSSTDPSGPLRAPDSSYTTRAIPLKVYLPDNAPFIQEIVPPISESGKPTTLLAVLQTYLPLLFPVSSKDPYELAFPIAQGILIPQEAEVAWIASCLCGVDGWIRVGVCLSAA</sequence>
<dbReference type="InterPro" id="IPR007239">
    <property type="entry name" value="Atg5"/>
</dbReference>
<gene>
    <name evidence="17" type="ORF">C361_05749</name>
</gene>
<dbReference type="GO" id="GO:0034045">
    <property type="term" value="C:phagophore assembly site membrane"/>
    <property type="evidence" value="ECO:0007669"/>
    <property type="project" value="UniProtKB-SubCell"/>
</dbReference>
<evidence type="ECO:0000256" key="12">
    <source>
        <dbReference type="RuleBase" id="RU361202"/>
    </source>
</evidence>
<accession>A0A854QBF8</accession>
<evidence type="ECO:0000256" key="1">
    <source>
        <dbReference type="ARBA" id="ARBA00004623"/>
    </source>
</evidence>
<dbReference type="GO" id="GO:0019776">
    <property type="term" value="F:Atg8-family ligase activity"/>
    <property type="evidence" value="ECO:0007669"/>
    <property type="project" value="TreeGrafter"/>
</dbReference>
<evidence type="ECO:0000256" key="3">
    <source>
        <dbReference type="ARBA" id="ARBA00011554"/>
    </source>
</evidence>